<evidence type="ECO:0000313" key="6">
    <source>
        <dbReference type="EMBL" id="MFC5380654.1"/>
    </source>
</evidence>
<dbReference type="CDD" id="cd06170">
    <property type="entry name" value="LuxR_C_like"/>
    <property type="match status" value="1"/>
</dbReference>
<dbReference type="PANTHER" id="PTHR43214">
    <property type="entry name" value="TWO-COMPONENT RESPONSE REGULATOR"/>
    <property type="match status" value="1"/>
</dbReference>
<proteinExistence type="predicted"/>
<dbReference type="InterPro" id="IPR001789">
    <property type="entry name" value="Sig_transdc_resp-reg_receiver"/>
</dbReference>
<dbReference type="Pfam" id="PF00072">
    <property type="entry name" value="Response_reg"/>
    <property type="match status" value="1"/>
</dbReference>
<keyword evidence="1 3" id="KW-0597">Phosphoprotein</keyword>
<dbReference type="PROSITE" id="PS50043">
    <property type="entry name" value="HTH_LUXR_2"/>
    <property type="match status" value="1"/>
</dbReference>
<sequence>MVGESVRPRRVLVVDDHTTFAELLVLALEREPDLECVGHAATVEAGIDLVDRTRPDVVVMDVRLPDGTGFAATRRILELAPGTTVVVLTAHASPDFVAQAAGAGATAFLPKGGSLAVLLDTVREARPGRLLVHPSLVARARSAAHDGGVYTDLTQREAEVLELMGQGHDVTRIARRLGMSENTCRGHVKAILVKLDAHTQLEAVVKAVRRGLLSLDGG</sequence>
<dbReference type="Gene3D" id="3.40.50.2300">
    <property type="match status" value="1"/>
</dbReference>
<dbReference type="SMART" id="SM00421">
    <property type="entry name" value="HTH_LUXR"/>
    <property type="match status" value="1"/>
</dbReference>
<name>A0ABW0GLY5_9MICO</name>
<evidence type="ECO:0000259" key="5">
    <source>
        <dbReference type="PROSITE" id="PS50110"/>
    </source>
</evidence>
<dbReference type="PROSITE" id="PS50110">
    <property type="entry name" value="RESPONSE_REGULATORY"/>
    <property type="match status" value="1"/>
</dbReference>
<dbReference type="SMART" id="SM00448">
    <property type="entry name" value="REC"/>
    <property type="match status" value="1"/>
</dbReference>
<evidence type="ECO:0000313" key="7">
    <source>
        <dbReference type="Proteomes" id="UP001596122"/>
    </source>
</evidence>
<dbReference type="SUPFAM" id="SSF46894">
    <property type="entry name" value="C-terminal effector domain of the bipartite response regulators"/>
    <property type="match status" value="1"/>
</dbReference>
<dbReference type="RefSeq" id="WP_340267868.1">
    <property type="nucleotide sequence ID" value="NZ_JBBEOG010000002.1"/>
</dbReference>
<accession>A0ABW0GLY5</accession>
<dbReference type="Pfam" id="PF00196">
    <property type="entry name" value="GerE"/>
    <property type="match status" value="1"/>
</dbReference>
<dbReference type="PRINTS" id="PR00038">
    <property type="entry name" value="HTHLUXR"/>
</dbReference>
<dbReference type="CDD" id="cd17535">
    <property type="entry name" value="REC_NarL-like"/>
    <property type="match status" value="1"/>
</dbReference>
<evidence type="ECO:0000256" key="1">
    <source>
        <dbReference type="ARBA" id="ARBA00022553"/>
    </source>
</evidence>
<dbReference type="Proteomes" id="UP001596122">
    <property type="component" value="Unassembled WGS sequence"/>
</dbReference>
<dbReference type="InterPro" id="IPR058245">
    <property type="entry name" value="NreC/VraR/RcsB-like_REC"/>
</dbReference>
<evidence type="ECO:0000256" key="2">
    <source>
        <dbReference type="ARBA" id="ARBA00023125"/>
    </source>
</evidence>
<organism evidence="6 7">
    <name type="scientific">Aquipuribacter nitratireducens</name>
    <dbReference type="NCBI Taxonomy" id="650104"/>
    <lineage>
        <taxon>Bacteria</taxon>
        <taxon>Bacillati</taxon>
        <taxon>Actinomycetota</taxon>
        <taxon>Actinomycetes</taxon>
        <taxon>Micrococcales</taxon>
        <taxon>Intrasporangiaceae</taxon>
        <taxon>Aquipuribacter</taxon>
    </lineage>
</organism>
<dbReference type="SUPFAM" id="SSF52172">
    <property type="entry name" value="CheY-like"/>
    <property type="match status" value="1"/>
</dbReference>
<dbReference type="InterPro" id="IPR016032">
    <property type="entry name" value="Sig_transdc_resp-reg_C-effctor"/>
</dbReference>
<dbReference type="EMBL" id="JBHSLD010000007">
    <property type="protein sequence ID" value="MFC5380654.1"/>
    <property type="molecule type" value="Genomic_DNA"/>
</dbReference>
<feature type="modified residue" description="4-aspartylphosphate" evidence="3">
    <location>
        <position position="61"/>
    </location>
</feature>
<evidence type="ECO:0000256" key="3">
    <source>
        <dbReference type="PROSITE-ProRule" id="PRU00169"/>
    </source>
</evidence>
<dbReference type="InterPro" id="IPR039420">
    <property type="entry name" value="WalR-like"/>
</dbReference>
<comment type="caution">
    <text evidence="6">The sequence shown here is derived from an EMBL/GenBank/DDBJ whole genome shotgun (WGS) entry which is preliminary data.</text>
</comment>
<dbReference type="InterPro" id="IPR000792">
    <property type="entry name" value="Tscrpt_reg_LuxR_C"/>
</dbReference>
<protein>
    <submittedName>
        <fullName evidence="6">Response regulator transcription factor</fullName>
    </submittedName>
</protein>
<feature type="domain" description="HTH luxR-type" evidence="4">
    <location>
        <begin position="146"/>
        <end position="211"/>
    </location>
</feature>
<reference evidence="7" key="1">
    <citation type="journal article" date="2019" name="Int. J. Syst. Evol. Microbiol.">
        <title>The Global Catalogue of Microorganisms (GCM) 10K type strain sequencing project: providing services to taxonomists for standard genome sequencing and annotation.</title>
        <authorList>
            <consortium name="The Broad Institute Genomics Platform"/>
            <consortium name="The Broad Institute Genome Sequencing Center for Infectious Disease"/>
            <person name="Wu L."/>
            <person name="Ma J."/>
        </authorList>
    </citation>
    <scope>NUCLEOTIDE SEQUENCE [LARGE SCALE GENOMIC DNA]</scope>
    <source>
        <strain evidence="7">CCUG 43114</strain>
    </source>
</reference>
<dbReference type="InterPro" id="IPR011006">
    <property type="entry name" value="CheY-like_superfamily"/>
</dbReference>
<evidence type="ECO:0000259" key="4">
    <source>
        <dbReference type="PROSITE" id="PS50043"/>
    </source>
</evidence>
<gene>
    <name evidence="6" type="ORF">ACFPJ6_07625</name>
</gene>
<keyword evidence="2" id="KW-0238">DNA-binding</keyword>
<feature type="domain" description="Response regulatory" evidence="5">
    <location>
        <begin position="10"/>
        <end position="126"/>
    </location>
</feature>
<keyword evidence="7" id="KW-1185">Reference proteome</keyword>